<dbReference type="InterPro" id="IPR042098">
    <property type="entry name" value="TauD-like_sf"/>
</dbReference>
<dbReference type="Gene3D" id="3.60.130.10">
    <property type="entry name" value="Clavaminate synthase-like"/>
    <property type="match status" value="1"/>
</dbReference>
<dbReference type="GO" id="GO:0005506">
    <property type="term" value="F:iron ion binding"/>
    <property type="evidence" value="ECO:0007669"/>
    <property type="project" value="InterPro"/>
</dbReference>
<keyword evidence="10" id="KW-0408">Iron</keyword>
<comment type="catalytic activity">
    <reaction evidence="15">
        <text>N(6),N(6),N(6)-trimethyl-L-lysine + 2-oxoglutarate + O2 = (3S)-3-hydroxy-N(6),N(6),N(6)-trimethyl-L-lysine + succinate + CO2</text>
        <dbReference type="Rhea" id="RHEA:14181"/>
        <dbReference type="ChEBI" id="CHEBI:15379"/>
        <dbReference type="ChEBI" id="CHEBI:16526"/>
        <dbReference type="ChEBI" id="CHEBI:16810"/>
        <dbReference type="ChEBI" id="CHEBI:30031"/>
        <dbReference type="ChEBI" id="CHEBI:58100"/>
        <dbReference type="ChEBI" id="CHEBI:141499"/>
        <dbReference type="EC" id="1.14.11.8"/>
    </reaction>
</comment>
<dbReference type="VEuPathDB" id="FungiDB:PCH_Pc13g02700"/>
<evidence type="ECO:0000256" key="3">
    <source>
        <dbReference type="ARBA" id="ARBA00005022"/>
    </source>
</evidence>
<dbReference type="InterPro" id="IPR010376">
    <property type="entry name" value="GBBH-like_N"/>
</dbReference>
<dbReference type="PANTHER" id="PTHR10696">
    <property type="entry name" value="GAMMA-BUTYROBETAINE HYDROXYLASE-RELATED"/>
    <property type="match status" value="1"/>
</dbReference>
<dbReference type="Pfam" id="PF02668">
    <property type="entry name" value="TauD"/>
    <property type="match status" value="1"/>
</dbReference>
<dbReference type="Gene3D" id="3.30.2020.30">
    <property type="match status" value="1"/>
</dbReference>
<proteinExistence type="inferred from homology"/>
<keyword evidence="8" id="KW-0223">Dioxygenase</keyword>
<dbReference type="SUPFAM" id="SSF51197">
    <property type="entry name" value="Clavaminate synthase-like"/>
    <property type="match status" value="1"/>
</dbReference>
<evidence type="ECO:0000256" key="13">
    <source>
        <dbReference type="ARBA" id="ARBA00032283"/>
    </source>
</evidence>
<dbReference type="UniPathway" id="UPA00118"/>
<dbReference type="GO" id="GO:0005739">
    <property type="term" value="C:mitochondrion"/>
    <property type="evidence" value="ECO:0007669"/>
    <property type="project" value="TreeGrafter"/>
</dbReference>
<feature type="domain" description="Gamma-butyrobetaine hydroxylase-like N-terminal" evidence="18">
    <location>
        <begin position="32"/>
        <end position="95"/>
    </location>
</feature>
<dbReference type="FunFam" id="3.60.130.10:FF:000001">
    <property type="entry name" value="Trimethyllysine dioxygenase, mitochondrial"/>
    <property type="match status" value="1"/>
</dbReference>
<comment type="function">
    <text evidence="14">Converts trimethyllysine (TML) into hydroxytrimethyllysine (HTML).</text>
</comment>
<organism evidence="19 20">
    <name type="scientific">Penicillium rubens (strain ATCC 28089 / DSM 1075 / NRRL 1951 / Wisconsin 54-1255)</name>
    <name type="common">Penicillium chrysogenum</name>
    <dbReference type="NCBI Taxonomy" id="500485"/>
    <lineage>
        <taxon>Eukaryota</taxon>
        <taxon>Fungi</taxon>
        <taxon>Dikarya</taxon>
        <taxon>Ascomycota</taxon>
        <taxon>Pezizomycotina</taxon>
        <taxon>Eurotiomycetes</taxon>
        <taxon>Eurotiomycetidae</taxon>
        <taxon>Eurotiales</taxon>
        <taxon>Aspergillaceae</taxon>
        <taxon>Penicillium</taxon>
        <taxon>Penicillium chrysogenum species complex</taxon>
    </lineage>
</organism>
<dbReference type="HOGENOM" id="CLU_021859_2_2_1"/>
<evidence type="ECO:0000256" key="10">
    <source>
        <dbReference type="ARBA" id="ARBA00023004"/>
    </source>
</evidence>
<evidence type="ECO:0000256" key="15">
    <source>
        <dbReference type="ARBA" id="ARBA00049334"/>
    </source>
</evidence>
<evidence type="ECO:0000256" key="7">
    <source>
        <dbReference type="ARBA" id="ARBA00022873"/>
    </source>
</evidence>
<comment type="pathway">
    <text evidence="3">Amine and polyamine biosynthesis; carnitine biosynthesis.</text>
</comment>
<comment type="cofactor">
    <cofactor evidence="2">
        <name>L-ascorbate</name>
        <dbReference type="ChEBI" id="CHEBI:38290"/>
    </cofactor>
</comment>
<evidence type="ECO:0000256" key="14">
    <source>
        <dbReference type="ARBA" id="ARBA00046008"/>
    </source>
</evidence>
<evidence type="ECO:0000259" key="17">
    <source>
        <dbReference type="Pfam" id="PF02668"/>
    </source>
</evidence>
<keyword evidence="20" id="KW-1185">Reference proteome</keyword>
<dbReference type="Proteomes" id="UP000000724">
    <property type="component" value="Contig Pc00c13"/>
</dbReference>
<evidence type="ECO:0000256" key="2">
    <source>
        <dbReference type="ARBA" id="ARBA00001961"/>
    </source>
</evidence>
<dbReference type="AlphaFoldDB" id="B6H1D7"/>
<evidence type="ECO:0000256" key="4">
    <source>
        <dbReference type="ARBA" id="ARBA00008654"/>
    </source>
</evidence>
<dbReference type="OMA" id="EKVCIQP"/>
<evidence type="ECO:0000313" key="20">
    <source>
        <dbReference type="Proteomes" id="UP000000724"/>
    </source>
</evidence>
<dbReference type="NCBIfam" id="TIGR02410">
    <property type="entry name" value="carnitine_TMLD"/>
    <property type="match status" value="1"/>
</dbReference>
<evidence type="ECO:0000256" key="1">
    <source>
        <dbReference type="ARBA" id="ARBA00001954"/>
    </source>
</evidence>
<dbReference type="InterPro" id="IPR050411">
    <property type="entry name" value="AlphaKG_dependent_hydroxylases"/>
</dbReference>
<gene>
    <name evidence="19" type="ORF">Pc13g02700</name>
    <name evidence="19" type="ORF">PCH_Pc13g02700</name>
</gene>
<dbReference type="PANTHER" id="PTHR10696:SF51">
    <property type="entry name" value="TRIMETHYLLYSINE DIOXYGENASE, MITOCHONDRIAL"/>
    <property type="match status" value="1"/>
</dbReference>
<dbReference type="eggNOG" id="KOG3889">
    <property type="taxonomic scope" value="Eukaryota"/>
</dbReference>
<comment type="cofactor">
    <cofactor evidence="1">
        <name>Fe(2+)</name>
        <dbReference type="ChEBI" id="CHEBI:29033"/>
    </cofactor>
</comment>
<dbReference type="EMBL" id="AM920428">
    <property type="protein sequence ID" value="CAP91339.1"/>
    <property type="molecule type" value="Genomic_DNA"/>
</dbReference>
<name>B6H1D7_PENRW</name>
<evidence type="ECO:0000256" key="12">
    <source>
        <dbReference type="ARBA" id="ARBA00031778"/>
    </source>
</evidence>
<dbReference type="GO" id="GO:0045329">
    <property type="term" value="P:carnitine biosynthetic process"/>
    <property type="evidence" value="ECO:0007669"/>
    <property type="project" value="UniProtKB-UniPathway"/>
</dbReference>
<evidence type="ECO:0000256" key="6">
    <source>
        <dbReference type="ARBA" id="ARBA00022723"/>
    </source>
</evidence>
<protein>
    <recommendedName>
        <fullName evidence="16">Trimethyllysine dioxygenase</fullName>
        <ecNumber evidence="5">1.14.11.8</ecNumber>
    </recommendedName>
    <alternativeName>
        <fullName evidence="12">Epsilon-trimethyllysine 2-oxoglutarate dioxygenase</fullName>
    </alternativeName>
    <alternativeName>
        <fullName evidence="11">TML hydroxylase</fullName>
    </alternativeName>
    <alternativeName>
        <fullName evidence="13">TML-alpha-ketoglutarate dioxygenase</fullName>
    </alternativeName>
</protein>
<dbReference type="GO" id="GO:0050353">
    <property type="term" value="F:trimethyllysine dioxygenase activity"/>
    <property type="evidence" value="ECO:0007669"/>
    <property type="project" value="UniProtKB-EC"/>
</dbReference>
<evidence type="ECO:0000313" key="19">
    <source>
        <dbReference type="EMBL" id="CAP91339.1"/>
    </source>
</evidence>
<reference evidence="19 20" key="1">
    <citation type="journal article" date="2008" name="Nat. Biotechnol.">
        <title>Genome sequencing and analysis of the filamentous fungus Penicillium chrysogenum.</title>
        <authorList>
            <person name="van den Berg M.A."/>
            <person name="Albang R."/>
            <person name="Albermann K."/>
            <person name="Badger J.H."/>
            <person name="Daran J.-M."/>
            <person name="Driessen A.J.M."/>
            <person name="Garcia-Estrada C."/>
            <person name="Fedorova N.D."/>
            <person name="Harris D.M."/>
            <person name="Heijne W.H.M."/>
            <person name="Joardar V.S."/>
            <person name="Kiel J.A.K.W."/>
            <person name="Kovalchuk A."/>
            <person name="Martin J.F."/>
            <person name="Nierman W.C."/>
            <person name="Nijland J.G."/>
            <person name="Pronk J.T."/>
            <person name="Roubos J.A."/>
            <person name="van der Klei I.J."/>
            <person name="van Peij N.N.M.E."/>
            <person name="Veenhuis M."/>
            <person name="von Doehren H."/>
            <person name="Wagner C."/>
            <person name="Wortman J.R."/>
            <person name="Bovenberg R.A.L."/>
        </authorList>
    </citation>
    <scope>NUCLEOTIDE SEQUENCE [LARGE SCALE GENOMIC DNA]</scope>
    <source>
        <strain evidence="20">ATCC 28089 / DSM 1075 / NRRL 1951 / Wisconsin 54-1255</strain>
    </source>
</reference>
<evidence type="ECO:0000256" key="5">
    <source>
        <dbReference type="ARBA" id="ARBA00012267"/>
    </source>
</evidence>
<keyword evidence="9" id="KW-0560">Oxidoreductase</keyword>
<evidence type="ECO:0000256" key="9">
    <source>
        <dbReference type="ARBA" id="ARBA00023002"/>
    </source>
</evidence>
<dbReference type="InterPro" id="IPR012776">
    <property type="entry name" value="Trimethyllysine_dOase"/>
</dbReference>
<dbReference type="BioCyc" id="PCHR:PC13G02700-MONOMER"/>
<dbReference type="EC" id="1.14.11.8" evidence="5"/>
<keyword evidence="7" id="KW-0124">Carnitine biosynthesis</keyword>
<evidence type="ECO:0000259" key="18">
    <source>
        <dbReference type="Pfam" id="PF06155"/>
    </source>
</evidence>
<evidence type="ECO:0000256" key="16">
    <source>
        <dbReference type="ARBA" id="ARBA00071191"/>
    </source>
</evidence>
<dbReference type="FunFam" id="3.30.2020.30:FF:000002">
    <property type="entry name" value="Putative gamma-butyrobetaine dioxygenase"/>
    <property type="match status" value="1"/>
</dbReference>
<evidence type="ECO:0000256" key="11">
    <source>
        <dbReference type="ARBA" id="ARBA00030363"/>
    </source>
</evidence>
<dbReference type="InterPro" id="IPR038492">
    <property type="entry name" value="GBBH-like_N_sf"/>
</dbReference>
<sequence length="382" mass="44626">MAWNGRQSGRTMPDIVTFPGKAKDGREVVLNFGRFFLRENCQCPKCIHPDTMQRISDTFSIPQNVKIESIEHNDNMVEIKWSDNHLGLYSYDWLYAHAQSDVYISKTNPVSYPTRIRRFSPVMDPDQSPRVKYDDVMSDDESLHIWLSHIWDQGFCFVDDVPINPEATQYLIERIAFIRNTHYGGFWDFTADLTFKDTAYTNEFLGAHTDNTYFTDPARLQLFHLLSHTEGSGGENLLIDGFAAAQQLRDESHKDYVQLVKHRQPWHASGNEDICIQPSAMAPVFSIHPDMDKLYQIRWNNYDRAPKTDWSASEQTSWYRAARHYNEILQTREMWTKLKPGSALINNDDYISRLRLLKFGRKEMLDNLGNVKLNSRNPYYFI</sequence>
<dbReference type="OrthoDB" id="408743at2759"/>
<dbReference type="Pfam" id="PF06155">
    <property type="entry name" value="GBBH-like_N"/>
    <property type="match status" value="1"/>
</dbReference>
<feature type="domain" description="TauD/TfdA-like" evidence="17">
    <location>
        <begin position="128"/>
        <end position="345"/>
    </location>
</feature>
<evidence type="ECO:0000256" key="8">
    <source>
        <dbReference type="ARBA" id="ARBA00022964"/>
    </source>
</evidence>
<keyword evidence="6" id="KW-0479">Metal-binding</keyword>
<dbReference type="InterPro" id="IPR003819">
    <property type="entry name" value="TauD/TfdA-like"/>
</dbReference>
<accession>B6H1D7</accession>
<comment type="similarity">
    <text evidence="4">Belongs to the gamma-BBH/TMLD family.</text>
</comment>